<keyword evidence="2" id="KW-0805">Transcription regulation</keyword>
<accession>D8JU62</accession>
<dbReference type="SUPFAM" id="SSF53850">
    <property type="entry name" value="Periplasmic binding protein-like II"/>
    <property type="match status" value="1"/>
</dbReference>
<keyword evidence="3" id="KW-0238">DNA-binding</keyword>
<dbReference type="EMBL" id="CP002083">
    <property type="protein sequence ID" value="ADJ22652.1"/>
    <property type="molecule type" value="Genomic_DNA"/>
</dbReference>
<name>D8JU62_HYPDA</name>
<keyword evidence="4" id="KW-0804">Transcription</keyword>
<dbReference type="SUPFAM" id="SSF46785">
    <property type="entry name" value="Winged helix' DNA-binding domain"/>
    <property type="match status" value="1"/>
</dbReference>
<dbReference type="FunFam" id="1.10.10.10:FF:000001">
    <property type="entry name" value="LysR family transcriptional regulator"/>
    <property type="match status" value="1"/>
</dbReference>
<evidence type="ECO:0000259" key="5">
    <source>
        <dbReference type="PROSITE" id="PS50931"/>
    </source>
</evidence>
<reference evidence="7" key="1">
    <citation type="journal article" date="2011" name="J. Bacteriol.">
        <title>Genome sequences of eight morphologically diverse alphaproteobacteria.</title>
        <authorList>
            <consortium name="US DOE Joint Genome Institute"/>
            <person name="Brown P.J."/>
            <person name="Kysela D.T."/>
            <person name="Buechlein A."/>
            <person name="Hemmerich C."/>
            <person name="Brun Y.V."/>
        </authorList>
    </citation>
    <scope>NUCLEOTIDE SEQUENCE [LARGE SCALE GENOMIC DNA]</scope>
    <source>
        <strain evidence="7">ATCC 51888 / DSM 1869 / NCIB 11706 / TK 0415</strain>
    </source>
</reference>
<dbReference type="InterPro" id="IPR000847">
    <property type="entry name" value="LysR_HTH_N"/>
</dbReference>
<comment type="similarity">
    <text evidence="1">Belongs to the LysR transcriptional regulatory family.</text>
</comment>
<dbReference type="GO" id="GO:0000976">
    <property type="term" value="F:transcription cis-regulatory region binding"/>
    <property type="evidence" value="ECO:0007669"/>
    <property type="project" value="TreeGrafter"/>
</dbReference>
<dbReference type="CDD" id="cd08420">
    <property type="entry name" value="PBP2_CysL_like"/>
    <property type="match status" value="1"/>
</dbReference>
<dbReference type="AlphaFoldDB" id="D8JU62"/>
<dbReference type="Proteomes" id="UP000002033">
    <property type="component" value="Chromosome"/>
</dbReference>
<evidence type="ECO:0000256" key="1">
    <source>
        <dbReference type="ARBA" id="ARBA00009437"/>
    </source>
</evidence>
<dbReference type="OrthoDB" id="9808620at2"/>
<dbReference type="PANTHER" id="PTHR30126:SF39">
    <property type="entry name" value="HTH-TYPE TRANSCRIPTIONAL REGULATOR CYSL"/>
    <property type="match status" value="1"/>
</dbReference>
<dbReference type="KEGG" id="hdn:Hden_0835"/>
<keyword evidence="7" id="KW-1185">Reference proteome</keyword>
<evidence type="ECO:0000313" key="7">
    <source>
        <dbReference type="Proteomes" id="UP000002033"/>
    </source>
</evidence>
<dbReference type="Pfam" id="PF03466">
    <property type="entry name" value="LysR_substrate"/>
    <property type="match status" value="1"/>
</dbReference>
<dbReference type="Gene3D" id="3.40.190.290">
    <property type="match status" value="1"/>
</dbReference>
<organism evidence="6 7">
    <name type="scientific">Hyphomicrobium denitrificans (strain ATCC 51888 / DSM 1869 / NCIMB 11706 / TK 0415)</name>
    <dbReference type="NCBI Taxonomy" id="582899"/>
    <lineage>
        <taxon>Bacteria</taxon>
        <taxon>Pseudomonadati</taxon>
        <taxon>Pseudomonadota</taxon>
        <taxon>Alphaproteobacteria</taxon>
        <taxon>Hyphomicrobiales</taxon>
        <taxon>Hyphomicrobiaceae</taxon>
        <taxon>Hyphomicrobium</taxon>
    </lineage>
</organism>
<sequence>MTLEQLRIFVAVAEREHVTQAAKELNLTQSATSAAVSALEARYATKLFDRIGRRIVLTQAGKLFLVEAKSVLARAAAAEKVLADLAGLERGSLRIGASQTAGNYWLPEIIHRYQSLFPGISIALKIGNTETVAADVEDGVADLGFIEGEIDNPVLSVTPVADDDMVLVVAPNNPLAKQPLRALSQIAQARWVVREAGSGTRAILEADVAKLGIDPKSLDIALELPSNEAVRGAVVAGSGITILSRLVVAAPLKAKTLVALDVPLPARKFFALRHKERYFTRAERTFIDVATGKQSSRAPGAILG</sequence>
<gene>
    <name evidence="6" type="ordered locus">Hden_0835</name>
</gene>
<dbReference type="PROSITE" id="PS50931">
    <property type="entry name" value="HTH_LYSR"/>
    <property type="match status" value="1"/>
</dbReference>
<dbReference type="HOGENOM" id="CLU_039613_6_1_5"/>
<protein>
    <submittedName>
        <fullName evidence="6">Transcriptional regulator, LysR family</fullName>
    </submittedName>
</protein>
<proteinExistence type="inferred from homology"/>
<dbReference type="eggNOG" id="COG0583">
    <property type="taxonomic scope" value="Bacteria"/>
</dbReference>
<dbReference type="GO" id="GO:0003700">
    <property type="term" value="F:DNA-binding transcription factor activity"/>
    <property type="evidence" value="ECO:0007669"/>
    <property type="project" value="InterPro"/>
</dbReference>
<dbReference type="Gene3D" id="1.10.10.10">
    <property type="entry name" value="Winged helix-like DNA-binding domain superfamily/Winged helix DNA-binding domain"/>
    <property type="match status" value="1"/>
</dbReference>
<dbReference type="InterPro" id="IPR005119">
    <property type="entry name" value="LysR_subst-bd"/>
</dbReference>
<evidence type="ECO:0000313" key="6">
    <source>
        <dbReference type="EMBL" id="ADJ22652.1"/>
    </source>
</evidence>
<dbReference type="PANTHER" id="PTHR30126">
    <property type="entry name" value="HTH-TYPE TRANSCRIPTIONAL REGULATOR"/>
    <property type="match status" value="1"/>
</dbReference>
<evidence type="ECO:0000256" key="4">
    <source>
        <dbReference type="ARBA" id="ARBA00023163"/>
    </source>
</evidence>
<dbReference type="InterPro" id="IPR036388">
    <property type="entry name" value="WH-like_DNA-bd_sf"/>
</dbReference>
<dbReference type="STRING" id="582899.Hden_0835"/>
<evidence type="ECO:0000256" key="3">
    <source>
        <dbReference type="ARBA" id="ARBA00023125"/>
    </source>
</evidence>
<feature type="domain" description="HTH lysR-type" evidence="5">
    <location>
        <begin position="1"/>
        <end position="58"/>
    </location>
</feature>
<evidence type="ECO:0000256" key="2">
    <source>
        <dbReference type="ARBA" id="ARBA00023015"/>
    </source>
</evidence>
<dbReference type="PRINTS" id="PR00039">
    <property type="entry name" value="HTHLYSR"/>
</dbReference>
<dbReference type="InterPro" id="IPR036390">
    <property type="entry name" value="WH_DNA-bd_sf"/>
</dbReference>
<dbReference type="RefSeq" id="WP_013214867.1">
    <property type="nucleotide sequence ID" value="NC_014313.1"/>
</dbReference>
<dbReference type="Pfam" id="PF00126">
    <property type="entry name" value="HTH_1"/>
    <property type="match status" value="1"/>
</dbReference>